<reference evidence="2" key="1">
    <citation type="journal article" date="2019" name="Int. J. Syst. Evol. Microbiol.">
        <title>The Global Catalogue of Microorganisms (GCM) 10K type strain sequencing project: providing services to taxonomists for standard genome sequencing and annotation.</title>
        <authorList>
            <consortium name="The Broad Institute Genomics Platform"/>
            <consortium name="The Broad Institute Genome Sequencing Center for Infectious Disease"/>
            <person name="Wu L."/>
            <person name="Ma J."/>
        </authorList>
    </citation>
    <scope>NUCLEOTIDE SEQUENCE [LARGE SCALE GENOMIC DNA]</scope>
    <source>
        <strain evidence="2">KCTC 42107</strain>
    </source>
</reference>
<name>A0ABW5NXY0_9FLAO</name>
<sequence>MKMKNDFLTIIASTEKDRRLTVWHLAILTSLLLLALRQGRLNGIKVSRSRIMVLSHIATLPTYHKYFKDLQQIGYIDYRPSYHPGVRSEVDIKKQP</sequence>
<protein>
    <submittedName>
        <fullName evidence="1">Uncharacterized protein</fullName>
    </submittedName>
</protein>
<accession>A0ABW5NXY0</accession>
<evidence type="ECO:0000313" key="2">
    <source>
        <dbReference type="Proteomes" id="UP001597480"/>
    </source>
</evidence>
<dbReference type="RefSeq" id="WP_379821460.1">
    <property type="nucleotide sequence ID" value="NZ_JBHUMD010000026.1"/>
</dbReference>
<dbReference type="Proteomes" id="UP001597480">
    <property type="component" value="Unassembled WGS sequence"/>
</dbReference>
<gene>
    <name evidence="1" type="ORF">ACFSR3_12845</name>
</gene>
<proteinExistence type="predicted"/>
<keyword evidence="2" id="KW-1185">Reference proteome</keyword>
<evidence type="ECO:0000313" key="1">
    <source>
        <dbReference type="EMBL" id="MFD2602948.1"/>
    </source>
</evidence>
<comment type="caution">
    <text evidence="1">The sequence shown here is derived from an EMBL/GenBank/DDBJ whole genome shotgun (WGS) entry which is preliminary data.</text>
</comment>
<organism evidence="1 2">
    <name type="scientific">Flavobacterium suzhouense</name>
    <dbReference type="NCBI Taxonomy" id="1529638"/>
    <lineage>
        <taxon>Bacteria</taxon>
        <taxon>Pseudomonadati</taxon>
        <taxon>Bacteroidota</taxon>
        <taxon>Flavobacteriia</taxon>
        <taxon>Flavobacteriales</taxon>
        <taxon>Flavobacteriaceae</taxon>
        <taxon>Flavobacterium</taxon>
    </lineage>
</organism>
<dbReference type="EMBL" id="JBHUMD010000026">
    <property type="protein sequence ID" value="MFD2602948.1"/>
    <property type="molecule type" value="Genomic_DNA"/>
</dbReference>